<accession>A0A4C1UAP6</accession>
<evidence type="ECO:0000313" key="2">
    <source>
        <dbReference type="Proteomes" id="UP000299102"/>
    </source>
</evidence>
<gene>
    <name evidence="1" type="ORF">EVAR_22256_1</name>
</gene>
<protein>
    <submittedName>
        <fullName evidence="1">Uncharacterized protein</fullName>
    </submittedName>
</protein>
<proteinExistence type="predicted"/>
<dbReference type="Proteomes" id="UP000299102">
    <property type="component" value="Unassembled WGS sequence"/>
</dbReference>
<dbReference type="EMBL" id="BGZK01000150">
    <property type="protein sequence ID" value="GBP23398.1"/>
    <property type="molecule type" value="Genomic_DNA"/>
</dbReference>
<evidence type="ECO:0000313" key="1">
    <source>
        <dbReference type="EMBL" id="GBP23398.1"/>
    </source>
</evidence>
<name>A0A4C1UAP6_EUMVA</name>
<organism evidence="1 2">
    <name type="scientific">Eumeta variegata</name>
    <name type="common">Bagworm moth</name>
    <name type="synonym">Eumeta japonica</name>
    <dbReference type="NCBI Taxonomy" id="151549"/>
    <lineage>
        <taxon>Eukaryota</taxon>
        <taxon>Metazoa</taxon>
        <taxon>Ecdysozoa</taxon>
        <taxon>Arthropoda</taxon>
        <taxon>Hexapoda</taxon>
        <taxon>Insecta</taxon>
        <taxon>Pterygota</taxon>
        <taxon>Neoptera</taxon>
        <taxon>Endopterygota</taxon>
        <taxon>Lepidoptera</taxon>
        <taxon>Glossata</taxon>
        <taxon>Ditrysia</taxon>
        <taxon>Tineoidea</taxon>
        <taxon>Psychidae</taxon>
        <taxon>Oiketicinae</taxon>
        <taxon>Eumeta</taxon>
    </lineage>
</organism>
<comment type="caution">
    <text evidence="1">The sequence shown here is derived from an EMBL/GenBank/DDBJ whole genome shotgun (WGS) entry which is preliminary data.</text>
</comment>
<sequence length="148" mass="16473">MGDKDQAGLNTKWRAGLKTGARVGISTGNKTSIEIIGNRNRSSTTGIETRVSLKSAKVGPEIIAEPDWNSRKSLNRNLGEKRRGITRRREREWRDFVRAGYDPIESSIRMVNSIQLDELTVGAERAAVTYSGRDKILDFATAVPSLRK</sequence>
<dbReference type="AlphaFoldDB" id="A0A4C1UAP6"/>
<reference evidence="1 2" key="1">
    <citation type="journal article" date="2019" name="Commun. Biol.">
        <title>The bagworm genome reveals a unique fibroin gene that provides high tensile strength.</title>
        <authorList>
            <person name="Kono N."/>
            <person name="Nakamura H."/>
            <person name="Ohtoshi R."/>
            <person name="Tomita M."/>
            <person name="Numata K."/>
            <person name="Arakawa K."/>
        </authorList>
    </citation>
    <scope>NUCLEOTIDE SEQUENCE [LARGE SCALE GENOMIC DNA]</scope>
</reference>
<keyword evidence="2" id="KW-1185">Reference proteome</keyword>